<organism evidence="1">
    <name type="scientific">Arundo donax</name>
    <name type="common">Giant reed</name>
    <name type="synonym">Donax arundinaceus</name>
    <dbReference type="NCBI Taxonomy" id="35708"/>
    <lineage>
        <taxon>Eukaryota</taxon>
        <taxon>Viridiplantae</taxon>
        <taxon>Streptophyta</taxon>
        <taxon>Embryophyta</taxon>
        <taxon>Tracheophyta</taxon>
        <taxon>Spermatophyta</taxon>
        <taxon>Magnoliopsida</taxon>
        <taxon>Liliopsida</taxon>
        <taxon>Poales</taxon>
        <taxon>Poaceae</taxon>
        <taxon>PACMAD clade</taxon>
        <taxon>Arundinoideae</taxon>
        <taxon>Arundineae</taxon>
        <taxon>Arundo</taxon>
    </lineage>
</organism>
<evidence type="ECO:0000313" key="1">
    <source>
        <dbReference type="EMBL" id="JAD70691.1"/>
    </source>
</evidence>
<accession>A0A0A9C552</accession>
<protein>
    <submittedName>
        <fullName evidence="1">Uncharacterized protein</fullName>
    </submittedName>
</protein>
<dbReference type="EMBL" id="GBRH01227204">
    <property type="protein sequence ID" value="JAD70691.1"/>
    <property type="molecule type" value="Transcribed_RNA"/>
</dbReference>
<reference evidence="1" key="2">
    <citation type="journal article" date="2015" name="Data Brief">
        <title>Shoot transcriptome of the giant reed, Arundo donax.</title>
        <authorList>
            <person name="Barrero R.A."/>
            <person name="Guerrero F.D."/>
            <person name="Moolhuijzen P."/>
            <person name="Goolsby J.A."/>
            <person name="Tidwell J."/>
            <person name="Bellgard S.E."/>
            <person name="Bellgard M.I."/>
        </authorList>
    </citation>
    <scope>NUCLEOTIDE SEQUENCE</scope>
    <source>
        <tissue evidence="1">Shoot tissue taken approximately 20 cm above the soil surface</tissue>
    </source>
</reference>
<dbReference type="AlphaFoldDB" id="A0A0A9C552"/>
<reference evidence="1" key="1">
    <citation type="submission" date="2014-09" db="EMBL/GenBank/DDBJ databases">
        <authorList>
            <person name="Magalhaes I.L.F."/>
            <person name="Oliveira U."/>
            <person name="Santos F.R."/>
            <person name="Vidigal T.H.D.A."/>
            <person name="Brescovit A.D."/>
            <person name="Santos A.J."/>
        </authorList>
    </citation>
    <scope>NUCLEOTIDE SEQUENCE</scope>
    <source>
        <tissue evidence="1">Shoot tissue taken approximately 20 cm above the soil surface</tissue>
    </source>
</reference>
<sequence>MWWSITTLNMSQKFYVFQCAQIC</sequence>
<proteinExistence type="predicted"/>
<name>A0A0A9C552_ARUDO</name>